<keyword evidence="8" id="KW-1185">Reference proteome</keyword>
<dbReference type="NCBIfam" id="TIGR04407">
    <property type="entry name" value="LptF_YjgP"/>
    <property type="match status" value="1"/>
</dbReference>
<keyword evidence="3 6" id="KW-0812">Transmembrane</keyword>
<evidence type="ECO:0000313" key="8">
    <source>
        <dbReference type="Proteomes" id="UP000199167"/>
    </source>
</evidence>
<gene>
    <name evidence="7" type="ORF">SAMN04488515_0899</name>
</gene>
<keyword evidence="4 6" id="KW-1133">Transmembrane helix</keyword>
<dbReference type="Proteomes" id="UP000199167">
    <property type="component" value="Unassembled WGS sequence"/>
</dbReference>
<name>A0A1I0P082_9RHOB</name>
<keyword evidence="2" id="KW-1003">Cell membrane</keyword>
<comment type="subcellular location">
    <subcellularLocation>
        <location evidence="1">Cell membrane</location>
        <topology evidence="1">Multi-pass membrane protein</topology>
    </subcellularLocation>
</comment>
<feature type="transmembrane region" description="Helical" evidence="6">
    <location>
        <begin position="311"/>
        <end position="332"/>
    </location>
</feature>
<evidence type="ECO:0000256" key="5">
    <source>
        <dbReference type="ARBA" id="ARBA00023136"/>
    </source>
</evidence>
<evidence type="ECO:0000256" key="2">
    <source>
        <dbReference type="ARBA" id="ARBA00022475"/>
    </source>
</evidence>
<protein>
    <submittedName>
        <fullName evidence="7">Lipopolysaccharide export system permease protein</fullName>
    </submittedName>
</protein>
<evidence type="ECO:0000256" key="6">
    <source>
        <dbReference type="SAM" id="Phobius"/>
    </source>
</evidence>
<dbReference type="AlphaFoldDB" id="A0A1I0P082"/>
<evidence type="ECO:0000256" key="3">
    <source>
        <dbReference type="ARBA" id="ARBA00022692"/>
    </source>
</evidence>
<evidence type="ECO:0000256" key="4">
    <source>
        <dbReference type="ARBA" id="ARBA00022989"/>
    </source>
</evidence>
<dbReference type="Pfam" id="PF03739">
    <property type="entry name" value="LptF_LptG"/>
    <property type="match status" value="1"/>
</dbReference>
<feature type="transmembrane region" description="Helical" evidence="6">
    <location>
        <begin position="280"/>
        <end position="299"/>
    </location>
</feature>
<sequence>MARFDRYMLSQLMVVFGFFSLVLVMVYWINRAVVLFDRLIADGQSAGVFLEFTALSLPAVIRLALPLSAFAASVYVTNRMATESELVVVQATGFSAYRLARPVLYFGLIVFALMLVLMHYLVPLSTAQLNERRAEIAQNVSARLLTEGQFMEPADGITVYIRDITPEGELRDILLSDIRDPDSHLTYTAAKAYLVRTDGDAQLVMVDGLAQTLRTSDQRLFITSFADFAYNIGDLMAVAERDGRASQELMTWELLNPTPELEEETGKDAARLISEGHDRFGQALLGTVGALLGFSALLVGGFSRFGVWRQIIGAIFLIIVIKALETVGLNIARSNPQLWFSTYLSIITGFLIIWALLFLSGRPALFKRRVQVQS</sequence>
<evidence type="ECO:0000313" key="7">
    <source>
        <dbReference type="EMBL" id="SEW06859.1"/>
    </source>
</evidence>
<keyword evidence="5 6" id="KW-0472">Membrane</keyword>
<dbReference type="STRING" id="364200.SAMN04488515_0899"/>
<dbReference type="InterPro" id="IPR030922">
    <property type="entry name" value="LptF"/>
</dbReference>
<feature type="transmembrane region" description="Helical" evidence="6">
    <location>
        <begin position="12"/>
        <end position="29"/>
    </location>
</feature>
<accession>A0A1I0P082</accession>
<proteinExistence type="predicted"/>
<reference evidence="7 8" key="1">
    <citation type="submission" date="2016-10" db="EMBL/GenBank/DDBJ databases">
        <authorList>
            <person name="de Groot N.N."/>
        </authorList>
    </citation>
    <scope>NUCLEOTIDE SEQUENCE [LARGE SCALE GENOMIC DNA]</scope>
    <source>
        <strain evidence="7 8">DSM 17925</strain>
    </source>
</reference>
<dbReference type="EMBL" id="FOIZ01000001">
    <property type="protein sequence ID" value="SEW06859.1"/>
    <property type="molecule type" value="Genomic_DNA"/>
</dbReference>
<feature type="transmembrane region" description="Helical" evidence="6">
    <location>
        <begin position="103"/>
        <end position="122"/>
    </location>
</feature>
<dbReference type="GO" id="GO:0055085">
    <property type="term" value="P:transmembrane transport"/>
    <property type="evidence" value="ECO:0007669"/>
    <property type="project" value="InterPro"/>
</dbReference>
<organism evidence="7 8">
    <name type="scientific">Cognatiyoonia koreensis</name>
    <dbReference type="NCBI Taxonomy" id="364200"/>
    <lineage>
        <taxon>Bacteria</taxon>
        <taxon>Pseudomonadati</taxon>
        <taxon>Pseudomonadota</taxon>
        <taxon>Alphaproteobacteria</taxon>
        <taxon>Rhodobacterales</taxon>
        <taxon>Paracoccaceae</taxon>
        <taxon>Cognatiyoonia</taxon>
    </lineage>
</organism>
<evidence type="ECO:0000256" key="1">
    <source>
        <dbReference type="ARBA" id="ARBA00004651"/>
    </source>
</evidence>
<feature type="transmembrane region" description="Helical" evidence="6">
    <location>
        <begin position="338"/>
        <end position="359"/>
    </location>
</feature>
<dbReference type="InterPro" id="IPR005495">
    <property type="entry name" value="LptG/LptF_permease"/>
</dbReference>
<dbReference type="PANTHER" id="PTHR33529">
    <property type="entry name" value="SLR0882 PROTEIN-RELATED"/>
    <property type="match status" value="1"/>
</dbReference>
<feature type="transmembrane region" description="Helical" evidence="6">
    <location>
        <begin position="49"/>
        <end position="76"/>
    </location>
</feature>
<dbReference type="GO" id="GO:0015920">
    <property type="term" value="P:lipopolysaccharide transport"/>
    <property type="evidence" value="ECO:0007669"/>
    <property type="project" value="TreeGrafter"/>
</dbReference>
<dbReference type="PANTHER" id="PTHR33529:SF6">
    <property type="entry name" value="YJGP_YJGQ FAMILY PERMEASE"/>
    <property type="match status" value="1"/>
</dbReference>
<dbReference type="GO" id="GO:0043190">
    <property type="term" value="C:ATP-binding cassette (ABC) transporter complex"/>
    <property type="evidence" value="ECO:0007669"/>
    <property type="project" value="InterPro"/>
</dbReference>